<dbReference type="Gene3D" id="4.10.60.10">
    <property type="entry name" value="Zinc finger, CCHC-type"/>
    <property type="match status" value="1"/>
</dbReference>
<dbReference type="InterPro" id="IPR036875">
    <property type="entry name" value="Znf_CCHC_sf"/>
</dbReference>
<protein>
    <recommendedName>
        <fullName evidence="4">CCHC-type domain-containing protein</fullName>
    </recommendedName>
</protein>
<keyword evidence="3" id="KW-1185">Reference proteome</keyword>
<evidence type="ECO:0000313" key="2">
    <source>
        <dbReference type="EMBL" id="PUZ69861.1"/>
    </source>
</evidence>
<dbReference type="Gramene" id="PUZ69861">
    <property type="protein sequence ID" value="PUZ69861"/>
    <property type="gene ID" value="GQ55_2G155600"/>
</dbReference>
<dbReference type="GO" id="GO:0003676">
    <property type="term" value="F:nucleic acid binding"/>
    <property type="evidence" value="ECO:0007669"/>
    <property type="project" value="InterPro"/>
</dbReference>
<feature type="compositionally biased region" description="Polar residues" evidence="1">
    <location>
        <begin position="91"/>
        <end position="106"/>
    </location>
</feature>
<feature type="region of interest" description="Disordered" evidence="1">
    <location>
        <begin position="1"/>
        <end position="39"/>
    </location>
</feature>
<organism evidence="2 3">
    <name type="scientific">Panicum hallii var. hallii</name>
    <dbReference type="NCBI Taxonomy" id="1504633"/>
    <lineage>
        <taxon>Eukaryota</taxon>
        <taxon>Viridiplantae</taxon>
        <taxon>Streptophyta</taxon>
        <taxon>Embryophyta</taxon>
        <taxon>Tracheophyta</taxon>
        <taxon>Spermatophyta</taxon>
        <taxon>Magnoliopsida</taxon>
        <taxon>Liliopsida</taxon>
        <taxon>Poales</taxon>
        <taxon>Poaceae</taxon>
        <taxon>PACMAD clade</taxon>
        <taxon>Panicoideae</taxon>
        <taxon>Panicodae</taxon>
        <taxon>Paniceae</taxon>
        <taxon>Panicinae</taxon>
        <taxon>Panicum</taxon>
        <taxon>Panicum sect. Panicum</taxon>
    </lineage>
</organism>
<dbReference type="OrthoDB" id="413361at2759"/>
<feature type="region of interest" description="Disordered" evidence="1">
    <location>
        <begin position="63"/>
        <end position="106"/>
    </location>
</feature>
<name>A0A2T7EPV8_9POAL</name>
<accession>A0A2T7EPV8</accession>
<dbReference type="AlphaFoldDB" id="A0A2T7EPV8"/>
<feature type="compositionally biased region" description="Polar residues" evidence="1">
    <location>
        <begin position="18"/>
        <end position="39"/>
    </location>
</feature>
<gene>
    <name evidence="2" type="ORF">GQ55_2G155600</name>
</gene>
<sequence length="106" mass="11581">MQYRTQSQVTGPRAPDTQPRSQNTMRAPQSNASLVASDNNNVRACFNSRETGHFIANCPYAKNKPATSAFSNTVNGPRPALTGANRVPIRSNDNSQQMKQPQQSFG</sequence>
<dbReference type="Proteomes" id="UP000244336">
    <property type="component" value="Chromosome 2"/>
</dbReference>
<evidence type="ECO:0000313" key="3">
    <source>
        <dbReference type="Proteomes" id="UP000244336"/>
    </source>
</evidence>
<evidence type="ECO:0000256" key="1">
    <source>
        <dbReference type="SAM" id="MobiDB-lite"/>
    </source>
</evidence>
<dbReference type="GO" id="GO:0008270">
    <property type="term" value="F:zinc ion binding"/>
    <property type="evidence" value="ECO:0007669"/>
    <property type="project" value="InterPro"/>
</dbReference>
<feature type="compositionally biased region" description="Polar residues" evidence="1">
    <location>
        <begin position="1"/>
        <end position="10"/>
    </location>
</feature>
<dbReference type="SUPFAM" id="SSF57756">
    <property type="entry name" value="Retrovirus zinc finger-like domains"/>
    <property type="match status" value="1"/>
</dbReference>
<feature type="compositionally biased region" description="Polar residues" evidence="1">
    <location>
        <begin position="65"/>
        <end position="75"/>
    </location>
</feature>
<evidence type="ECO:0008006" key="4">
    <source>
        <dbReference type="Google" id="ProtNLM"/>
    </source>
</evidence>
<proteinExistence type="predicted"/>
<reference evidence="2 3" key="1">
    <citation type="submission" date="2018-04" db="EMBL/GenBank/DDBJ databases">
        <title>WGS assembly of Panicum hallii var. hallii HAL2.</title>
        <authorList>
            <person name="Lovell J."/>
            <person name="Jenkins J."/>
            <person name="Lowry D."/>
            <person name="Mamidi S."/>
            <person name="Sreedasyam A."/>
            <person name="Weng X."/>
            <person name="Barry K."/>
            <person name="Bonette J."/>
            <person name="Campitelli B."/>
            <person name="Daum C."/>
            <person name="Gordon S."/>
            <person name="Gould B."/>
            <person name="Lipzen A."/>
            <person name="MacQueen A."/>
            <person name="Palacio-Mejia J."/>
            <person name="Plott C."/>
            <person name="Shakirov E."/>
            <person name="Shu S."/>
            <person name="Yoshinaga Y."/>
            <person name="Zane M."/>
            <person name="Rokhsar D."/>
            <person name="Grimwood J."/>
            <person name="Schmutz J."/>
            <person name="Juenger T."/>
        </authorList>
    </citation>
    <scope>NUCLEOTIDE SEQUENCE [LARGE SCALE GENOMIC DNA]</scope>
    <source>
        <strain evidence="3">cv. HAL2</strain>
    </source>
</reference>
<dbReference type="EMBL" id="CM009750">
    <property type="protein sequence ID" value="PUZ69861.1"/>
    <property type="molecule type" value="Genomic_DNA"/>
</dbReference>